<evidence type="ECO:0000313" key="2">
    <source>
        <dbReference type="Proteomes" id="UP001064048"/>
    </source>
</evidence>
<gene>
    <name evidence="1" type="ORF">MSG28_014059</name>
</gene>
<dbReference type="Proteomes" id="UP001064048">
    <property type="component" value="Chromosome 25"/>
</dbReference>
<organism evidence="1 2">
    <name type="scientific">Choristoneura fumiferana</name>
    <name type="common">Spruce budworm moth</name>
    <name type="synonym">Archips fumiferana</name>
    <dbReference type="NCBI Taxonomy" id="7141"/>
    <lineage>
        <taxon>Eukaryota</taxon>
        <taxon>Metazoa</taxon>
        <taxon>Ecdysozoa</taxon>
        <taxon>Arthropoda</taxon>
        <taxon>Hexapoda</taxon>
        <taxon>Insecta</taxon>
        <taxon>Pterygota</taxon>
        <taxon>Neoptera</taxon>
        <taxon>Endopterygota</taxon>
        <taxon>Lepidoptera</taxon>
        <taxon>Glossata</taxon>
        <taxon>Ditrysia</taxon>
        <taxon>Tortricoidea</taxon>
        <taxon>Tortricidae</taxon>
        <taxon>Tortricinae</taxon>
        <taxon>Choristoneura</taxon>
    </lineage>
</organism>
<comment type="caution">
    <text evidence="1">The sequence shown here is derived from an EMBL/GenBank/DDBJ whole genome shotgun (WGS) entry which is preliminary data.</text>
</comment>
<protein>
    <submittedName>
        <fullName evidence="1">Uncharacterized protein</fullName>
    </submittedName>
</protein>
<name>A0ACC0JFP8_CHOFU</name>
<evidence type="ECO:0000313" key="1">
    <source>
        <dbReference type="EMBL" id="KAI8422963.1"/>
    </source>
</evidence>
<reference evidence="1 2" key="1">
    <citation type="journal article" date="2022" name="Genome Biol. Evol.">
        <title>The Spruce Budworm Genome: Reconstructing the Evolutionary History of Antifreeze Proteins.</title>
        <authorList>
            <person name="Beliveau C."/>
            <person name="Gagne P."/>
            <person name="Picq S."/>
            <person name="Vernygora O."/>
            <person name="Keeling C.I."/>
            <person name="Pinkney K."/>
            <person name="Doucet D."/>
            <person name="Wen F."/>
            <person name="Johnston J.S."/>
            <person name="Maaroufi H."/>
            <person name="Boyle B."/>
            <person name="Laroche J."/>
            <person name="Dewar K."/>
            <person name="Juretic N."/>
            <person name="Blackburn G."/>
            <person name="Nisole A."/>
            <person name="Brunet B."/>
            <person name="Brandao M."/>
            <person name="Lumley L."/>
            <person name="Duan J."/>
            <person name="Quan G."/>
            <person name="Lucarotti C.J."/>
            <person name="Roe A.D."/>
            <person name="Sperling F.A.H."/>
            <person name="Levesque R.C."/>
            <person name="Cusson M."/>
        </authorList>
    </citation>
    <scope>NUCLEOTIDE SEQUENCE [LARGE SCALE GENOMIC DNA]</scope>
    <source>
        <strain evidence="1">Glfc:IPQL:Cfum</strain>
    </source>
</reference>
<dbReference type="EMBL" id="CM046125">
    <property type="protein sequence ID" value="KAI8422963.1"/>
    <property type="molecule type" value="Genomic_DNA"/>
</dbReference>
<accession>A0ACC0JFP8</accession>
<sequence length="258" mass="27146">MLSDFEDDIGEDLPSISLSQSTGEKVRQLQPAARIKPLDFLPGNVGSGITRSVLIAFQSVTEMPPAAEVASERARRAAAEQALRELREPPLRPPPPRPRPGPRRRRRRQGRRRRRELVKAWLELRVDPEGGGGGAGAARARGCCGSCARGWGRRPGRGRGRGRAGGALLDAWLRACQRGPDVAAAVTEQMLSGIILGLESAGDAKGTVAAAAWLLAVACTGGGAGGAGGGRGRRRGRAGAGRATRAARAARRARDLRP</sequence>
<proteinExistence type="predicted"/>
<keyword evidence="2" id="KW-1185">Reference proteome</keyword>
<feature type="non-terminal residue" evidence="1">
    <location>
        <position position="258"/>
    </location>
</feature>